<name>A0A1G4TWV6_9HYPH</name>
<feature type="transmembrane region" description="Helical" evidence="1">
    <location>
        <begin position="51"/>
        <end position="74"/>
    </location>
</feature>
<proteinExistence type="predicted"/>
<dbReference type="EMBL" id="FMTM01000013">
    <property type="protein sequence ID" value="SCW85059.1"/>
    <property type="molecule type" value="Genomic_DNA"/>
</dbReference>
<organism evidence="2 3">
    <name type="scientific">Rhizobium mongolense subsp. loessense</name>
    <dbReference type="NCBI Taxonomy" id="158890"/>
    <lineage>
        <taxon>Bacteria</taxon>
        <taxon>Pseudomonadati</taxon>
        <taxon>Pseudomonadota</taxon>
        <taxon>Alphaproteobacteria</taxon>
        <taxon>Hyphomicrobiales</taxon>
        <taxon>Rhizobiaceae</taxon>
        <taxon>Rhizobium/Agrobacterium group</taxon>
        <taxon>Rhizobium</taxon>
    </lineage>
</organism>
<dbReference type="InterPro" id="IPR027417">
    <property type="entry name" value="P-loop_NTPase"/>
</dbReference>
<evidence type="ECO:0000313" key="2">
    <source>
        <dbReference type="EMBL" id="SCW85059.1"/>
    </source>
</evidence>
<reference evidence="2 3" key="1">
    <citation type="submission" date="2016-10" db="EMBL/GenBank/DDBJ databases">
        <authorList>
            <person name="de Groot N.N."/>
        </authorList>
    </citation>
    <scope>NUCLEOTIDE SEQUENCE [LARGE SCALE GENOMIC DNA]</scope>
    <source>
        <strain evidence="2 3">CGMCC 1.3401</strain>
    </source>
</reference>
<protein>
    <submittedName>
        <fullName evidence="2">Uncharacterized protein involved in exopolysaccharide biosynthesis</fullName>
    </submittedName>
</protein>
<gene>
    <name evidence="2" type="ORF">SAMN02927900_05650</name>
</gene>
<dbReference type="Gene3D" id="3.40.50.300">
    <property type="entry name" value="P-loop containing nucleotide triphosphate hydrolases"/>
    <property type="match status" value="1"/>
</dbReference>
<evidence type="ECO:0000313" key="3">
    <source>
        <dbReference type="Proteomes" id="UP000199542"/>
    </source>
</evidence>
<keyword evidence="1" id="KW-0812">Transmembrane</keyword>
<dbReference type="AlphaFoldDB" id="A0A1G4TWV6"/>
<dbReference type="InterPro" id="IPR050445">
    <property type="entry name" value="Bact_polysacc_biosynth/exp"/>
</dbReference>
<dbReference type="Proteomes" id="UP000199542">
    <property type="component" value="Unassembled WGS sequence"/>
</dbReference>
<dbReference type="PANTHER" id="PTHR32309:SF31">
    <property type="entry name" value="CAPSULAR EXOPOLYSACCHARIDE FAMILY"/>
    <property type="match status" value="1"/>
</dbReference>
<sequence length="752" mass="82464">MERVKITPHGLVPSPAGRHHSITYQRRLLRPRPGYGVVDLLELVRRHRWSFGSVLVGGLVLTVLTAVFMTRVYVASSAIVFDRNDARPYEAVEELRKQERDKSVMETELDVIKSRVFVGTVVDALDLVSDPDYNTYLPRRDDENEGGISLLVSATTKFFAPKQNPDMVRSRLVSKSVQRDRAISALLGSFTVDRNGDSLAMTIQVRQTRALKAAAIADAIAQHYVDWTAKLTDEATKNTIDYLRGQARELGSRIAAMEREIAAFSANRDLTFDPKDDILRSRLELLNEQFTVASTDETAARSKYLEAKALIASGDVSSVVRVVASEPLDRLRTEQSRLERLKAQLSSKFAKNHPLVADADAELEANRRMMTDEAERIVQELANSAEVAAVRAAKFSTDVAMLQKQIQGRSLAEIRRRELERDLLAEQKRYDQVVLRLGDLDPERGEHKASASVASYAEVPTSPTFPKPALVVVSGSMGSLILAVLTVIIVDVLDDRLYRSNDLEDILGRPNLVTVPRVTRHFRDGASSFEFTVDNPTSPFGKAMRNLCLAWRTIERSIGGKIVMLCSPSPGEGKTALALGMAAAAATSNLRTVLVDFDSSAKGAGALLGISAPRLVPKIADPPDLCISSMTSPAHPRLDVVFASFTADDSGPLCSYLRKMYDLIIIDAPNLENEEGAVWLAAHVDSIVVVVSAGHTTERKLVNALNRLSVNQPFILGGVLNQAEMSEAGNATLVNSGLWAQVKARFRQKATA</sequence>
<dbReference type="PANTHER" id="PTHR32309">
    <property type="entry name" value="TYROSINE-PROTEIN KINASE"/>
    <property type="match status" value="1"/>
</dbReference>
<accession>A0A1G4TWV6</accession>
<evidence type="ECO:0000256" key="1">
    <source>
        <dbReference type="SAM" id="Phobius"/>
    </source>
</evidence>
<keyword evidence="1" id="KW-1133">Transmembrane helix</keyword>
<keyword evidence="1" id="KW-0472">Membrane</keyword>
<dbReference type="SUPFAM" id="SSF52540">
    <property type="entry name" value="P-loop containing nucleoside triphosphate hydrolases"/>
    <property type="match status" value="1"/>
</dbReference>